<dbReference type="SUPFAM" id="SSF52172">
    <property type="entry name" value="CheY-like"/>
    <property type="match status" value="1"/>
</dbReference>
<dbReference type="InterPro" id="IPR011006">
    <property type="entry name" value="CheY-like_superfamily"/>
</dbReference>
<keyword evidence="4" id="KW-0902">Two-component regulatory system</keyword>
<keyword evidence="7" id="KW-0804">Transcription</keyword>
<evidence type="ECO:0000256" key="7">
    <source>
        <dbReference type="ARBA" id="ARBA00023163"/>
    </source>
</evidence>
<feature type="domain" description="HTH araC/xylS-type" evidence="9">
    <location>
        <begin position="404"/>
        <end position="501"/>
    </location>
</feature>
<evidence type="ECO:0000256" key="3">
    <source>
        <dbReference type="ARBA" id="ARBA00022553"/>
    </source>
</evidence>
<keyword evidence="6" id="KW-0238">DNA-binding</keyword>
<dbReference type="SMART" id="SM00448">
    <property type="entry name" value="REC"/>
    <property type="match status" value="1"/>
</dbReference>
<evidence type="ECO:0000256" key="8">
    <source>
        <dbReference type="PROSITE-ProRule" id="PRU00169"/>
    </source>
</evidence>
<comment type="caution">
    <text evidence="11">The sequence shown here is derived from an EMBL/GenBank/DDBJ whole genome shotgun (WGS) entry which is preliminary data.</text>
</comment>
<dbReference type="Gene3D" id="1.10.10.60">
    <property type="entry name" value="Homeodomain-like"/>
    <property type="match status" value="2"/>
</dbReference>
<dbReference type="InterPro" id="IPR001789">
    <property type="entry name" value="Sig_transdc_resp-reg_receiver"/>
</dbReference>
<dbReference type="PROSITE" id="PS50110">
    <property type="entry name" value="RESPONSE_REGULATORY"/>
    <property type="match status" value="1"/>
</dbReference>
<dbReference type="Pfam" id="PF12833">
    <property type="entry name" value="HTH_18"/>
    <property type="match status" value="1"/>
</dbReference>
<evidence type="ECO:0000313" key="12">
    <source>
        <dbReference type="Proteomes" id="UP001225034"/>
    </source>
</evidence>
<keyword evidence="2" id="KW-0963">Cytoplasm</keyword>
<dbReference type="Gene3D" id="3.40.50.2300">
    <property type="match status" value="1"/>
</dbReference>
<dbReference type="InterPro" id="IPR051552">
    <property type="entry name" value="HptR"/>
</dbReference>
<name>A0ABT9YD05_9BACI</name>
<evidence type="ECO:0000256" key="2">
    <source>
        <dbReference type="ARBA" id="ARBA00022490"/>
    </source>
</evidence>
<evidence type="ECO:0000313" key="11">
    <source>
        <dbReference type="EMBL" id="MDQ0205735.1"/>
    </source>
</evidence>
<dbReference type="SMART" id="SM00342">
    <property type="entry name" value="HTH_ARAC"/>
    <property type="match status" value="1"/>
</dbReference>
<dbReference type="PROSITE" id="PS01124">
    <property type="entry name" value="HTH_ARAC_FAMILY_2"/>
    <property type="match status" value="1"/>
</dbReference>
<dbReference type="Pfam" id="PF00072">
    <property type="entry name" value="Response_reg"/>
    <property type="match status" value="1"/>
</dbReference>
<feature type="domain" description="Response regulatory" evidence="10">
    <location>
        <begin position="3"/>
        <end position="120"/>
    </location>
</feature>
<evidence type="ECO:0000256" key="6">
    <source>
        <dbReference type="ARBA" id="ARBA00023125"/>
    </source>
</evidence>
<dbReference type="InterPro" id="IPR018060">
    <property type="entry name" value="HTH_AraC"/>
</dbReference>
<dbReference type="EMBL" id="JAUSUA010000001">
    <property type="protein sequence ID" value="MDQ0205735.1"/>
    <property type="molecule type" value="Genomic_DNA"/>
</dbReference>
<protein>
    <submittedName>
        <fullName evidence="11">Two-component system response regulator YesN</fullName>
    </submittedName>
</protein>
<feature type="modified residue" description="4-aspartylphosphate" evidence="8">
    <location>
        <position position="55"/>
    </location>
</feature>
<accession>A0ABT9YD05</accession>
<keyword evidence="12" id="KW-1185">Reference proteome</keyword>
<dbReference type="Proteomes" id="UP001225034">
    <property type="component" value="Unassembled WGS sequence"/>
</dbReference>
<dbReference type="PROSITE" id="PS00041">
    <property type="entry name" value="HTH_ARAC_FAMILY_1"/>
    <property type="match status" value="1"/>
</dbReference>
<evidence type="ECO:0000256" key="5">
    <source>
        <dbReference type="ARBA" id="ARBA00023015"/>
    </source>
</evidence>
<dbReference type="InterPro" id="IPR018062">
    <property type="entry name" value="HTH_AraC-typ_CS"/>
</dbReference>
<evidence type="ECO:0000259" key="10">
    <source>
        <dbReference type="PROSITE" id="PS50110"/>
    </source>
</evidence>
<keyword evidence="5" id="KW-0805">Transcription regulation</keyword>
<proteinExistence type="predicted"/>
<evidence type="ECO:0000256" key="1">
    <source>
        <dbReference type="ARBA" id="ARBA00004496"/>
    </source>
</evidence>
<keyword evidence="3 8" id="KW-0597">Phosphoprotein</keyword>
<comment type="subcellular location">
    <subcellularLocation>
        <location evidence="1">Cytoplasm</location>
    </subcellularLocation>
</comment>
<dbReference type="SUPFAM" id="SSF46689">
    <property type="entry name" value="Homeodomain-like"/>
    <property type="match status" value="2"/>
</dbReference>
<evidence type="ECO:0000259" key="9">
    <source>
        <dbReference type="PROSITE" id="PS01124"/>
    </source>
</evidence>
<dbReference type="InterPro" id="IPR009057">
    <property type="entry name" value="Homeodomain-like_sf"/>
</dbReference>
<dbReference type="PANTHER" id="PTHR42713:SF3">
    <property type="entry name" value="TRANSCRIPTIONAL REGULATORY PROTEIN HPTR"/>
    <property type="match status" value="1"/>
</dbReference>
<reference evidence="11 12" key="1">
    <citation type="submission" date="2023-07" db="EMBL/GenBank/DDBJ databases">
        <title>Genomic Encyclopedia of Type Strains, Phase IV (KMG-IV): sequencing the most valuable type-strain genomes for metagenomic binning, comparative biology and taxonomic classification.</title>
        <authorList>
            <person name="Goeker M."/>
        </authorList>
    </citation>
    <scope>NUCLEOTIDE SEQUENCE [LARGE SCALE GENOMIC DNA]</scope>
    <source>
        <strain evidence="11 12">DSM 19154</strain>
    </source>
</reference>
<sequence length="506" mass="58598">MYQVIIVDDEPMIREGLRSLIPWEQYGFCVKEIAKNGKEAFELYQRLKPDLMIVDIRMPEMGGLALIDLIREKDSTIHFIILTGHADFSYAQKALSSRVDGYLLKPLDEDELIDLLIQIRTELQRHNAINLLKEKDQLWQRDLLIKETLSEPIDEKNLMPFYEKWKGHGLLAERYRIILVTVPESMDKVHASLSSIANEKKDAIPFSICTFNGVILFNDALHTEKKVAAYIQSTKGYGAIGATITDPADLYQSYEEAQSLLNQTFLFEEATFITKDLIAGVQEHESEIVTELSMDHYVESLSITITLGQIESCQSQLQEFTNELIKRKYDSQQIKKNIVHLYSMVINRLVLNDSRKLKSIESTQFSTSQIYDQHHVHAITEAVSDRFTELIHLVYSGGKESTIKRMLDLIKQQYDQNLRLESLADLLNYNSAYLGKLFREHTGEYFNTYLDKVRIENGKKLLVNGYKVYEVSEKIGYKDVDYFHRKFKKYEGISPRTFQKQQTAIK</sequence>
<organism evidence="11 12">
    <name type="scientific">Alkalicoccobacillus murimartini</name>
    <dbReference type="NCBI Taxonomy" id="171685"/>
    <lineage>
        <taxon>Bacteria</taxon>
        <taxon>Bacillati</taxon>
        <taxon>Bacillota</taxon>
        <taxon>Bacilli</taxon>
        <taxon>Bacillales</taxon>
        <taxon>Bacillaceae</taxon>
        <taxon>Alkalicoccobacillus</taxon>
    </lineage>
</organism>
<evidence type="ECO:0000256" key="4">
    <source>
        <dbReference type="ARBA" id="ARBA00023012"/>
    </source>
</evidence>
<dbReference type="CDD" id="cd17536">
    <property type="entry name" value="REC_YesN-like"/>
    <property type="match status" value="1"/>
</dbReference>
<dbReference type="PANTHER" id="PTHR42713">
    <property type="entry name" value="HISTIDINE KINASE-RELATED"/>
    <property type="match status" value="1"/>
</dbReference>
<gene>
    <name evidence="11" type="ORF">J2S05_000509</name>
</gene>